<protein>
    <submittedName>
        <fullName evidence="1">Uncharacterized protein</fullName>
    </submittedName>
</protein>
<accession>A0ACC0JC10</accession>
<evidence type="ECO:0000313" key="1">
    <source>
        <dbReference type="EMBL" id="KAI8421668.1"/>
    </source>
</evidence>
<sequence length="239" mass="27029">MIVHVKIMVVGPCARSARIDTTILLANPAVKQQCLHCCVSAWRIGLPKLVRNTSKDQEGKPIKWLKIKCLRFEKVLLSSAIRRPLRPIRLIPGKKAIPRPRKRLKVQRGTRTDECKISDQRQTWLDQFKAFPIPKAYLTPLPKKKDITGLCVKGIILQDLHYWYESLPTQKDIIDTLPEPDITEEDPEARDLAKDILRERQQHSNQASAFPPHLVAGSTLSPAAVSPSIRTSSPTCIIE</sequence>
<name>A0ACC0JC10_CHOFU</name>
<comment type="caution">
    <text evidence="1">The sequence shown here is derived from an EMBL/GenBank/DDBJ whole genome shotgun (WGS) entry which is preliminary data.</text>
</comment>
<evidence type="ECO:0000313" key="2">
    <source>
        <dbReference type="Proteomes" id="UP001064048"/>
    </source>
</evidence>
<organism evidence="1 2">
    <name type="scientific">Choristoneura fumiferana</name>
    <name type="common">Spruce budworm moth</name>
    <name type="synonym">Archips fumiferana</name>
    <dbReference type="NCBI Taxonomy" id="7141"/>
    <lineage>
        <taxon>Eukaryota</taxon>
        <taxon>Metazoa</taxon>
        <taxon>Ecdysozoa</taxon>
        <taxon>Arthropoda</taxon>
        <taxon>Hexapoda</taxon>
        <taxon>Insecta</taxon>
        <taxon>Pterygota</taxon>
        <taxon>Neoptera</taxon>
        <taxon>Endopterygota</taxon>
        <taxon>Lepidoptera</taxon>
        <taxon>Glossata</taxon>
        <taxon>Ditrysia</taxon>
        <taxon>Tortricoidea</taxon>
        <taxon>Tortricidae</taxon>
        <taxon>Tortricinae</taxon>
        <taxon>Choristoneura</taxon>
    </lineage>
</organism>
<reference evidence="1 2" key="1">
    <citation type="journal article" date="2022" name="Genome Biol. Evol.">
        <title>The Spruce Budworm Genome: Reconstructing the Evolutionary History of Antifreeze Proteins.</title>
        <authorList>
            <person name="Beliveau C."/>
            <person name="Gagne P."/>
            <person name="Picq S."/>
            <person name="Vernygora O."/>
            <person name="Keeling C.I."/>
            <person name="Pinkney K."/>
            <person name="Doucet D."/>
            <person name="Wen F."/>
            <person name="Johnston J.S."/>
            <person name="Maaroufi H."/>
            <person name="Boyle B."/>
            <person name="Laroche J."/>
            <person name="Dewar K."/>
            <person name="Juretic N."/>
            <person name="Blackburn G."/>
            <person name="Nisole A."/>
            <person name="Brunet B."/>
            <person name="Brandao M."/>
            <person name="Lumley L."/>
            <person name="Duan J."/>
            <person name="Quan G."/>
            <person name="Lucarotti C.J."/>
            <person name="Roe A.D."/>
            <person name="Sperling F.A.H."/>
            <person name="Levesque R.C."/>
            <person name="Cusson M."/>
        </authorList>
    </citation>
    <scope>NUCLEOTIDE SEQUENCE [LARGE SCALE GENOMIC DNA]</scope>
    <source>
        <strain evidence="1">Glfc:IPQL:Cfum</strain>
    </source>
</reference>
<proteinExistence type="predicted"/>
<dbReference type="Proteomes" id="UP001064048">
    <property type="component" value="Chromosome 16"/>
</dbReference>
<gene>
    <name evidence="1" type="ORF">MSG28_009658</name>
</gene>
<dbReference type="EMBL" id="CM046116">
    <property type="protein sequence ID" value="KAI8421668.1"/>
    <property type="molecule type" value="Genomic_DNA"/>
</dbReference>
<keyword evidence="2" id="KW-1185">Reference proteome</keyword>